<evidence type="ECO:0000256" key="3">
    <source>
        <dbReference type="ARBA" id="ARBA00023274"/>
    </source>
</evidence>
<dbReference type="Pfam" id="PF00347">
    <property type="entry name" value="Ribosomal_L6"/>
    <property type="match status" value="2"/>
</dbReference>
<evidence type="ECO:0000259" key="4">
    <source>
        <dbReference type="Pfam" id="PF00347"/>
    </source>
</evidence>
<dbReference type="AlphaFoldDB" id="A0A381ZFF9"/>
<accession>A0A381ZFF9</accession>
<keyword evidence="3" id="KW-0687">Ribonucleoprotein</keyword>
<comment type="similarity">
    <text evidence="1">Belongs to the universal ribosomal protein uL6 family.</text>
</comment>
<dbReference type="SUPFAM" id="SSF56053">
    <property type="entry name" value="Ribosomal protein L6"/>
    <property type="match status" value="2"/>
</dbReference>
<feature type="domain" description="Large ribosomal subunit protein uL6 alpha-beta" evidence="4">
    <location>
        <begin position="11"/>
        <end position="82"/>
    </location>
</feature>
<gene>
    <name evidence="5" type="ORF">METZ01_LOCUS140321</name>
</gene>
<name>A0A381ZFF9_9ZZZZ</name>
<dbReference type="PANTHER" id="PTHR11655:SF14">
    <property type="entry name" value="LARGE RIBOSOMAL SUBUNIT PROTEIN UL6M"/>
    <property type="match status" value="1"/>
</dbReference>
<dbReference type="Gene3D" id="3.90.930.12">
    <property type="entry name" value="Ribosomal protein L6, alpha-beta domain"/>
    <property type="match status" value="2"/>
</dbReference>
<dbReference type="PANTHER" id="PTHR11655">
    <property type="entry name" value="60S/50S RIBOSOMAL PROTEIN L6/L9"/>
    <property type="match status" value="1"/>
</dbReference>
<dbReference type="InterPro" id="IPR000702">
    <property type="entry name" value="Ribosomal_uL6-like"/>
</dbReference>
<dbReference type="InterPro" id="IPR002358">
    <property type="entry name" value="Ribosomal_uL6_CS"/>
</dbReference>
<dbReference type="HAMAP" id="MF_01365_B">
    <property type="entry name" value="Ribosomal_uL6_B"/>
    <property type="match status" value="1"/>
</dbReference>
<dbReference type="GO" id="GO:0019843">
    <property type="term" value="F:rRNA binding"/>
    <property type="evidence" value="ECO:0007669"/>
    <property type="project" value="InterPro"/>
</dbReference>
<dbReference type="PIRSF" id="PIRSF002162">
    <property type="entry name" value="Ribosomal_L6"/>
    <property type="match status" value="1"/>
</dbReference>
<proteinExistence type="inferred from homology"/>
<dbReference type="EMBL" id="UINC01020948">
    <property type="protein sequence ID" value="SVA87467.1"/>
    <property type="molecule type" value="Genomic_DNA"/>
</dbReference>
<dbReference type="InterPro" id="IPR036789">
    <property type="entry name" value="Ribosomal_uL6-like_a/b-dom_sf"/>
</dbReference>
<dbReference type="GO" id="GO:0002181">
    <property type="term" value="P:cytoplasmic translation"/>
    <property type="evidence" value="ECO:0007669"/>
    <property type="project" value="TreeGrafter"/>
</dbReference>
<dbReference type="FunFam" id="3.90.930.12:FF:000001">
    <property type="entry name" value="50S ribosomal protein L6"/>
    <property type="match status" value="1"/>
</dbReference>
<protein>
    <recommendedName>
        <fullName evidence="4">Large ribosomal subunit protein uL6 alpha-beta domain-containing protein</fullName>
    </recommendedName>
</protein>
<dbReference type="InterPro" id="IPR020040">
    <property type="entry name" value="Ribosomal_uL6_a/b-dom"/>
</dbReference>
<reference evidence="5" key="1">
    <citation type="submission" date="2018-05" db="EMBL/GenBank/DDBJ databases">
        <authorList>
            <person name="Lanie J.A."/>
            <person name="Ng W.-L."/>
            <person name="Kazmierczak K.M."/>
            <person name="Andrzejewski T.M."/>
            <person name="Davidsen T.M."/>
            <person name="Wayne K.J."/>
            <person name="Tettelin H."/>
            <person name="Glass J.I."/>
            <person name="Rusch D."/>
            <person name="Podicherti R."/>
            <person name="Tsui H.-C.T."/>
            <person name="Winkler M.E."/>
        </authorList>
    </citation>
    <scope>NUCLEOTIDE SEQUENCE</scope>
</reference>
<feature type="domain" description="Large ribosomal subunit protein uL6 alpha-beta" evidence="4">
    <location>
        <begin position="91"/>
        <end position="164"/>
    </location>
</feature>
<keyword evidence="2" id="KW-0689">Ribosomal protein</keyword>
<dbReference type="PROSITE" id="PS00525">
    <property type="entry name" value="RIBOSOMAL_L6_1"/>
    <property type="match status" value="1"/>
</dbReference>
<evidence type="ECO:0000256" key="1">
    <source>
        <dbReference type="ARBA" id="ARBA00009356"/>
    </source>
</evidence>
<evidence type="ECO:0000256" key="2">
    <source>
        <dbReference type="ARBA" id="ARBA00022980"/>
    </source>
</evidence>
<evidence type="ECO:0000313" key="5">
    <source>
        <dbReference type="EMBL" id="SVA87467.1"/>
    </source>
</evidence>
<organism evidence="5">
    <name type="scientific">marine metagenome</name>
    <dbReference type="NCBI Taxonomy" id="408172"/>
    <lineage>
        <taxon>unclassified sequences</taxon>
        <taxon>metagenomes</taxon>
        <taxon>ecological metagenomes</taxon>
    </lineage>
</organism>
<dbReference type="GO" id="GO:0003735">
    <property type="term" value="F:structural constituent of ribosome"/>
    <property type="evidence" value="ECO:0007669"/>
    <property type="project" value="InterPro"/>
</dbReference>
<dbReference type="GO" id="GO:0022625">
    <property type="term" value="C:cytosolic large ribosomal subunit"/>
    <property type="evidence" value="ECO:0007669"/>
    <property type="project" value="TreeGrafter"/>
</dbReference>
<dbReference type="InterPro" id="IPR019906">
    <property type="entry name" value="Ribosomal_uL6_bac-type"/>
</dbReference>
<dbReference type="PRINTS" id="PR00059">
    <property type="entry name" value="RIBOSOMALL6"/>
</dbReference>
<sequence>MSRVGSKEIIIPDNVKVSVEGENVYAEGPMGKLRSKVNKGILIIIEGNKITMNPENSDKSTIAFWGLQRNLVNNIILGVTQGFTKRLEMNGVGYRAVLKGQNLELMLGYSHPINYEIPENITITVDKQNNIEITGPDKQMVGQTAAEIRSFRGPEPYKGKGVKYAEEYINRKEGKKK</sequence>
<dbReference type="NCBIfam" id="TIGR03654">
    <property type="entry name" value="L6_bact"/>
    <property type="match status" value="1"/>
</dbReference>